<dbReference type="InterPro" id="IPR010839">
    <property type="entry name" value="AtuA_N"/>
</dbReference>
<dbReference type="EMBL" id="JALIDZ010000002">
    <property type="protein sequence ID" value="MCT8971380.1"/>
    <property type="molecule type" value="Genomic_DNA"/>
</dbReference>
<evidence type="ECO:0000259" key="1">
    <source>
        <dbReference type="Pfam" id="PF07287"/>
    </source>
</evidence>
<feature type="domain" description="Acyclic terpene utilisation N-terminal" evidence="1">
    <location>
        <begin position="5"/>
        <end position="427"/>
    </location>
</feature>
<evidence type="ECO:0000313" key="2">
    <source>
        <dbReference type="EMBL" id="MCT8971380.1"/>
    </source>
</evidence>
<accession>A0AAW5QWJ7</accession>
<dbReference type="Proteomes" id="UP001320898">
    <property type="component" value="Unassembled WGS sequence"/>
</dbReference>
<sequence length="430" mass="46016">MRNSVRIGGGAGFASDRIDALGPLIRNGSVDYIILEMLAERTLAILQGAQEIGRDGFFPSLLHRLDRYLPECLEKGIGIITNGGGVDPLGAAKRVAETRARRDIPCRIGVVTGDDVRAAILRDDVMIPEYGVRLSEIGRGCISAHAYLGSEGIERCLADGAHVVITGRVADPALVLGPVRHALGWSPTDFDLAARGLVAGHLVECGAQATGGYFADAVNKTVPDLETVGYPIAEVHRDGRIVISKPSETGGIVDRRTVTEQLLYEVHDPSQYLTPDAVIDLSQAEVDEAQDGVHVTGIAGRPAPETLKVLVALENGYLVEGGISYHGPGALERAALAEDILRKRFKLILRGKARDIWFTRYGTDDVRLHMCARVRDTQQADILAAEVEALYTNGPAGGGGARAVVRRSLEIVSTLIPRDTVSVSVEMIDA</sequence>
<comment type="caution">
    <text evidence="2">The sequence shown here is derived from an EMBL/GenBank/DDBJ whole genome shotgun (WGS) entry which is preliminary data.</text>
</comment>
<protein>
    <submittedName>
        <fullName evidence="2">DUF1446 domain-containing protein</fullName>
    </submittedName>
</protein>
<keyword evidence="3" id="KW-1185">Reference proteome</keyword>
<dbReference type="PANTHER" id="PTHR47472">
    <property type="entry name" value="PROPIONYL-COA CARBOXYLASE"/>
    <property type="match status" value="1"/>
</dbReference>
<name>A0AAW5QWJ7_9HYPH</name>
<evidence type="ECO:0000313" key="3">
    <source>
        <dbReference type="Proteomes" id="UP001320898"/>
    </source>
</evidence>
<dbReference type="AlphaFoldDB" id="A0AAW5QWJ7"/>
<dbReference type="RefSeq" id="WP_261614940.1">
    <property type="nucleotide sequence ID" value="NZ_JALIDZ010000002.1"/>
</dbReference>
<dbReference type="Pfam" id="PF07287">
    <property type="entry name" value="AtuA"/>
    <property type="match status" value="1"/>
</dbReference>
<organism evidence="2 3">
    <name type="scientific">Microbaculum marinisediminis</name>
    <dbReference type="NCBI Taxonomy" id="2931392"/>
    <lineage>
        <taxon>Bacteria</taxon>
        <taxon>Pseudomonadati</taxon>
        <taxon>Pseudomonadota</taxon>
        <taxon>Alphaproteobacteria</taxon>
        <taxon>Hyphomicrobiales</taxon>
        <taxon>Tepidamorphaceae</taxon>
        <taxon>Microbaculum</taxon>
    </lineage>
</organism>
<reference evidence="2 3" key="1">
    <citation type="submission" date="2022-04" db="EMBL/GenBank/DDBJ databases">
        <authorList>
            <person name="Ye Y.-Q."/>
            <person name="Du Z.-J."/>
        </authorList>
    </citation>
    <scope>NUCLEOTIDE SEQUENCE [LARGE SCALE GENOMIC DNA]</scope>
    <source>
        <strain evidence="2 3">A6E488</strain>
    </source>
</reference>
<dbReference type="PANTHER" id="PTHR47472:SF1">
    <property type="entry name" value="DUF1446-DOMAIN-CONTAINING PROTEIN"/>
    <property type="match status" value="1"/>
</dbReference>
<gene>
    <name evidence="2" type="ORF">MUB46_05845</name>
</gene>
<proteinExistence type="predicted"/>